<organism evidence="3 4">
    <name type="scientific">Triparma laevis f. longispina</name>
    <dbReference type="NCBI Taxonomy" id="1714387"/>
    <lineage>
        <taxon>Eukaryota</taxon>
        <taxon>Sar</taxon>
        <taxon>Stramenopiles</taxon>
        <taxon>Ochrophyta</taxon>
        <taxon>Bolidophyceae</taxon>
        <taxon>Parmales</taxon>
        <taxon>Triparmaceae</taxon>
        <taxon>Triparma</taxon>
    </lineage>
</organism>
<dbReference type="AlphaFoldDB" id="A0A9W7KTN6"/>
<comment type="caution">
    <text evidence="3">The sequence shown here is derived from an EMBL/GenBank/DDBJ whole genome shotgun (WGS) entry which is preliminary data.</text>
</comment>
<keyword evidence="1" id="KW-0175">Coiled coil</keyword>
<feature type="region of interest" description="Disordered" evidence="2">
    <location>
        <begin position="249"/>
        <end position="292"/>
    </location>
</feature>
<evidence type="ECO:0000256" key="1">
    <source>
        <dbReference type="SAM" id="Coils"/>
    </source>
</evidence>
<dbReference type="EMBL" id="BRXW01000159">
    <property type="protein sequence ID" value="GMI11192.1"/>
    <property type="molecule type" value="Genomic_DNA"/>
</dbReference>
<evidence type="ECO:0000313" key="3">
    <source>
        <dbReference type="EMBL" id="GMI11192.1"/>
    </source>
</evidence>
<protein>
    <submittedName>
        <fullName evidence="3">Uncharacterized protein</fullName>
    </submittedName>
</protein>
<gene>
    <name evidence="3" type="ORF">TrLO_g15536</name>
</gene>
<keyword evidence="4" id="KW-1185">Reference proteome</keyword>
<proteinExistence type="predicted"/>
<dbReference type="OrthoDB" id="128924at2759"/>
<evidence type="ECO:0000313" key="4">
    <source>
        <dbReference type="Proteomes" id="UP001165122"/>
    </source>
</evidence>
<sequence length="292" mass="32849">MAFSSFAHIPDLQSLEFAVVLREEGNGEDIVSRMLPMSRIVPGEIKERERPKKTVAPISTKEPCVRPECMANRNRIQEMQDTNDAVREQLEDVEIGIRQLMAKLEGIDKSNKVNDQQNEELEGNLSTLDQQIGLLEIEAEEGNRTKRDLYKKIEQEKSAIAHFEKLTNSRNQQRLQALKSNQNELVFNPRSHKSSSSAYDKVSVRSLDMWDSNWGGSPTKQTEFLASTIRPKTTPGRVFKMPTPKYLEKVQAVGGGGQSRPKSSAGTMRVRKAPMSRPKSQQGTRPKSGGRV</sequence>
<evidence type="ECO:0000256" key="2">
    <source>
        <dbReference type="SAM" id="MobiDB-lite"/>
    </source>
</evidence>
<name>A0A9W7KTN6_9STRA</name>
<reference evidence="4" key="1">
    <citation type="journal article" date="2023" name="Commun. Biol.">
        <title>Genome analysis of Parmales, the sister group of diatoms, reveals the evolutionary specialization of diatoms from phago-mixotrophs to photoautotrophs.</title>
        <authorList>
            <person name="Ban H."/>
            <person name="Sato S."/>
            <person name="Yoshikawa S."/>
            <person name="Yamada K."/>
            <person name="Nakamura Y."/>
            <person name="Ichinomiya M."/>
            <person name="Sato N."/>
            <person name="Blanc-Mathieu R."/>
            <person name="Endo H."/>
            <person name="Kuwata A."/>
            <person name="Ogata H."/>
        </authorList>
    </citation>
    <scope>NUCLEOTIDE SEQUENCE [LARGE SCALE GENOMIC DNA]</scope>
    <source>
        <strain evidence="4">NIES 3700</strain>
    </source>
</reference>
<dbReference type="Proteomes" id="UP001165122">
    <property type="component" value="Unassembled WGS sequence"/>
</dbReference>
<feature type="coiled-coil region" evidence="1">
    <location>
        <begin position="76"/>
        <end position="138"/>
    </location>
</feature>
<accession>A0A9W7KTN6</accession>